<organism evidence="3">
    <name type="scientific">Leptocylindrus danicus</name>
    <dbReference type="NCBI Taxonomy" id="163516"/>
    <lineage>
        <taxon>Eukaryota</taxon>
        <taxon>Sar</taxon>
        <taxon>Stramenopiles</taxon>
        <taxon>Ochrophyta</taxon>
        <taxon>Bacillariophyta</taxon>
        <taxon>Coscinodiscophyceae</taxon>
        <taxon>Chaetocerotophycidae</taxon>
        <taxon>Leptocylindrales</taxon>
        <taxon>Leptocylindraceae</taxon>
        <taxon>Leptocylindrus</taxon>
    </lineage>
</organism>
<dbReference type="PANTHER" id="PTHR24186">
    <property type="entry name" value="PROTEIN PHOSPHATASE 1 REGULATORY SUBUNIT"/>
    <property type="match status" value="1"/>
</dbReference>
<dbReference type="Gene3D" id="1.25.40.20">
    <property type="entry name" value="Ankyrin repeat-containing domain"/>
    <property type="match status" value="2"/>
</dbReference>
<protein>
    <submittedName>
        <fullName evidence="3">Uncharacterized protein</fullName>
    </submittedName>
</protein>
<evidence type="ECO:0000256" key="1">
    <source>
        <dbReference type="ARBA" id="ARBA00022737"/>
    </source>
</evidence>
<dbReference type="AlphaFoldDB" id="A0A7S2NZ33"/>
<sequence length="459" mass="52081">MRPRVEWRWRRHGSSPSRSIARSHSMHTTFAEFEGDRLKRIKRLSRSGLCPTCGVVQTHKVRCLFFRKNLPLNNDHVSDGVCLDCKPREDESQAKTLSELIHERAWPEALRYIKQQPESKVASRDFFGNNALHYVCMGDGPPQVTGLLTTNTEYCLADTKNENGELPLHCAIRYNASIENMFLLLDSNPSAIFVRDVDGKTPFSLLSLRKVNKFRNGETFGWQQHMYNVTFNQWTCLILLLKAAECLERNVDFDREISFVDRAGIWAQLRESFFLLPCIQDVWNSMKNSIYSPRTNWQELHTAVTIFNEISDEMFTLILCFSQDQVMKRNRRGQLPLHIAASTSGDSKSSLHVITSLLDCNGDAASEAGANSKLPLVLALECGKAWDEGVVAIFEAYPKAVSIRDCSSGLFPFMIASVIEDANCNWLGLSGNSRGYDNSLLRLNNTFELLLRYPAACYI</sequence>
<dbReference type="SUPFAM" id="SSF48403">
    <property type="entry name" value="Ankyrin repeat"/>
    <property type="match status" value="1"/>
</dbReference>
<keyword evidence="1" id="KW-0677">Repeat</keyword>
<dbReference type="EMBL" id="HBGY01009627">
    <property type="protein sequence ID" value="CAD9567695.1"/>
    <property type="molecule type" value="Transcribed_RNA"/>
</dbReference>
<name>A0A7S2NZ33_9STRA</name>
<proteinExistence type="predicted"/>
<dbReference type="PANTHER" id="PTHR24186:SF38">
    <property type="entry name" value="ANKYRIN REPEAT FAMILY PROTEIN"/>
    <property type="match status" value="1"/>
</dbReference>
<evidence type="ECO:0000256" key="2">
    <source>
        <dbReference type="ARBA" id="ARBA00023043"/>
    </source>
</evidence>
<reference evidence="3" key="1">
    <citation type="submission" date="2021-01" db="EMBL/GenBank/DDBJ databases">
        <authorList>
            <person name="Corre E."/>
            <person name="Pelletier E."/>
            <person name="Niang G."/>
            <person name="Scheremetjew M."/>
            <person name="Finn R."/>
            <person name="Kale V."/>
            <person name="Holt S."/>
            <person name="Cochrane G."/>
            <person name="Meng A."/>
            <person name="Brown T."/>
            <person name="Cohen L."/>
        </authorList>
    </citation>
    <scope>NUCLEOTIDE SEQUENCE</scope>
    <source>
        <strain evidence="3">B650</strain>
    </source>
</reference>
<dbReference type="GO" id="GO:0005886">
    <property type="term" value="C:plasma membrane"/>
    <property type="evidence" value="ECO:0007669"/>
    <property type="project" value="TreeGrafter"/>
</dbReference>
<keyword evidence="2" id="KW-0040">ANK repeat</keyword>
<gene>
    <name evidence="3" type="ORF">LDAN0321_LOCUS6072</name>
</gene>
<accession>A0A7S2NZ33</accession>
<dbReference type="InterPro" id="IPR036770">
    <property type="entry name" value="Ankyrin_rpt-contain_sf"/>
</dbReference>
<evidence type="ECO:0000313" key="3">
    <source>
        <dbReference type="EMBL" id="CAD9567695.1"/>
    </source>
</evidence>